<dbReference type="OrthoDB" id="42736at2759"/>
<proteinExistence type="inferred from homology"/>
<evidence type="ECO:0000256" key="3">
    <source>
        <dbReference type="PROSITE-ProRule" id="PRU00708"/>
    </source>
</evidence>
<evidence type="ECO:0000313" key="4">
    <source>
        <dbReference type="EMBL" id="KAF6173825.1"/>
    </source>
</evidence>
<evidence type="ECO:0000313" key="5">
    <source>
        <dbReference type="Proteomes" id="UP000541444"/>
    </source>
</evidence>
<feature type="repeat" description="PPR" evidence="3">
    <location>
        <begin position="51"/>
        <end position="85"/>
    </location>
</feature>
<dbReference type="PROSITE" id="PS51375">
    <property type="entry name" value="PPR"/>
    <property type="match status" value="2"/>
</dbReference>
<keyword evidence="5" id="KW-1185">Reference proteome</keyword>
<sequence length="119" mass="13509">MCKEGMVKKAHEGSGTKHNYPYFIDERILFAKQNEAAKVFHSMVNKDLKPNIIIYNILINGYCKTKNLDEAMQILEDMCNKGLAPNTITYSSLIEGLCKSTNLDEAKKFFDSLPSKNLK</sequence>
<dbReference type="Pfam" id="PF13041">
    <property type="entry name" value="PPR_2"/>
    <property type="match status" value="1"/>
</dbReference>
<dbReference type="PANTHER" id="PTHR46128">
    <property type="entry name" value="MITOCHONDRIAL GROUP I INTRON SPLICING FACTOR CCM1"/>
    <property type="match status" value="1"/>
</dbReference>
<gene>
    <name evidence="4" type="ORF">GIB67_003826</name>
</gene>
<dbReference type="Gene3D" id="1.25.40.10">
    <property type="entry name" value="Tetratricopeptide repeat domain"/>
    <property type="match status" value="1"/>
</dbReference>
<evidence type="ECO:0000256" key="2">
    <source>
        <dbReference type="ARBA" id="ARBA00022737"/>
    </source>
</evidence>
<feature type="non-terminal residue" evidence="4">
    <location>
        <position position="1"/>
    </location>
</feature>
<dbReference type="InterPro" id="IPR011990">
    <property type="entry name" value="TPR-like_helical_dom_sf"/>
</dbReference>
<comment type="caution">
    <text evidence="4">The sequence shown here is derived from an EMBL/GenBank/DDBJ whole genome shotgun (WGS) entry which is preliminary data.</text>
</comment>
<evidence type="ECO:0008006" key="6">
    <source>
        <dbReference type="Google" id="ProtNLM"/>
    </source>
</evidence>
<feature type="repeat" description="PPR" evidence="3">
    <location>
        <begin position="86"/>
        <end position="119"/>
    </location>
</feature>
<accession>A0A7J7P319</accession>
<name>A0A7J7P319_9MAGN</name>
<dbReference type="EMBL" id="JACGCM010000310">
    <property type="protein sequence ID" value="KAF6173825.1"/>
    <property type="molecule type" value="Genomic_DNA"/>
</dbReference>
<evidence type="ECO:0000256" key="1">
    <source>
        <dbReference type="ARBA" id="ARBA00007626"/>
    </source>
</evidence>
<reference evidence="4 5" key="1">
    <citation type="journal article" date="2020" name="IScience">
        <title>Genome Sequencing of the Endangered Kingdonia uniflora (Circaeasteraceae, Ranunculales) Reveals Potential Mechanisms of Evolutionary Specialization.</title>
        <authorList>
            <person name="Sun Y."/>
            <person name="Deng T."/>
            <person name="Zhang A."/>
            <person name="Moore M.J."/>
            <person name="Landis J.B."/>
            <person name="Lin N."/>
            <person name="Zhang H."/>
            <person name="Zhang X."/>
            <person name="Huang J."/>
            <person name="Zhang X."/>
            <person name="Sun H."/>
            <person name="Wang H."/>
        </authorList>
    </citation>
    <scope>NUCLEOTIDE SEQUENCE [LARGE SCALE GENOMIC DNA]</scope>
    <source>
        <strain evidence="4">TB1705</strain>
        <tissue evidence="4">Leaf</tissue>
    </source>
</reference>
<dbReference type="InterPro" id="IPR002885">
    <property type="entry name" value="PPR_rpt"/>
</dbReference>
<dbReference type="NCBIfam" id="TIGR00756">
    <property type="entry name" value="PPR"/>
    <property type="match status" value="2"/>
</dbReference>
<comment type="similarity">
    <text evidence="1">Belongs to the PPR family. P subfamily.</text>
</comment>
<organism evidence="4 5">
    <name type="scientific">Kingdonia uniflora</name>
    <dbReference type="NCBI Taxonomy" id="39325"/>
    <lineage>
        <taxon>Eukaryota</taxon>
        <taxon>Viridiplantae</taxon>
        <taxon>Streptophyta</taxon>
        <taxon>Embryophyta</taxon>
        <taxon>Tracheophyta</taxon>
        <taxon>Spermatophyta</taxon>
        <taxon>Magnoliopsida</taxon>
        <taxon>Ranunculales</taxon>
        <taxon>Circaeasteraceae</taxon>
        <taxon>Kingdonia</taxon>
    </lineage>
</organism>
<dbReference type="AlphaFoldDB" id="A0A7J7P319"/>
<dbReference type="PANTHER" id="PTHR46128:SF358">
    <property type="entry name" value="TETRATRICOPEPTIDE REPEAT (TPR)-LIKE SUPERFAMILY PROTEIN"/>
    <property type="match status" value="1"/>
</dbReference>
<dbReference type="InterPro" id="IPR050872">
    <property type="entry name" value="PPR_P_subfamily"/>
</dbReference>
<dbReference type="Proteomes" id="UP000541444">
    <property type="component" value="Unassembled WGS sequence"/>
</dbReference>
<protein>
    <recommendedName>
        <fullName evidence="6">Pentatricopeptide repeat-containing protein</fullName>
    </recommendedName>
</protein>
<keyword evidence="2" id="KW-0677">Repeat</keyword>